<dbReference type="GO" id="GO:0030154">
    <property type="term" value="P:cell differentiation"/>
    <property type="evidence" value="ECO:0007669"/>
    <property type="project" value="TreeGrafter"/>
</dbReference>
<evidence type="ECO:0000256" key="7">
    <source>
        <dbReference type="RuleBase" id="RU000682"/>
    </source>
</evidence>
<dbReference type="InterPro" id="IPR017970">
    <property type="entry name" value="Homeobox_CS"/>
</dbReference>
<evidence type="ECO:0000256" key="4">
    <source>
        <dbReference type="ARBA" id="ARBA00023155"/>
    </source>
</evidence>
<keyword evidence="4 6" id="KW-0371">Homeobox</keyword>
<dbReference type="GO" id="GO:0009948">
    <property type="term" value="P:anterior/posterior axis specification"/>
    <property type="evidence" value="ECO:0007669"/>
    <property type="project" value="TreeGrafter"/>
</dbReference>
<feature type="compositionally biased region" description="Polar residues" evidence="8">
    <location>
        <begin position="70"/>
        <end position="81"/>
    </location>
</feature>
<comment type="caution">
    <text evidence="10">The sequence shown here is derived from an EMBL/GenBank/DDBJ whole genome shotgun (WGS) entry which is preliminary data.</text>
</comment>
<dbReference type="GO" id="GO:0009887">
    <property type="term" value="P:animal organ morphogenesis"/>
    <property type="evidence" value="ECO:0007669"/>
    <property type="project" value="TreeGrafter"/>
</dbReference>
<keyword evidence="5 6" id="KW-0539">Nucleus</keyword>
<comment type="subcellular location">
    <subcellularLocation>
        <location evidence="1 6 7">Nucleus</location>
    </subcellularLocation>
</comment>
<evidence type="ECO:0000259" key="9">
    <source>
        <dbReference type="PROSITE" id="PS50071"/>
    </source>
</evidence>
<dbReference type="CDD" id="cd00086">
    <property type="entry name" value="homeodomain"/>
    <property type="match status" value="1"/>
</dbReference>
<evidence type="ECO:0000313" key="11">
    <source>
        <dbReference type="Proteomes" id="UP000663828"/>
    </source>
</evidence>
<evidence type="ECO:0000256" key="2">
    <source>
        <dbReference type="ARBA" id="ARBA00010341"/>
    </source>
</evidence>
<feature type="region of interest" description="Disordered" evidence="8">
    <location>
        <begin position="60"/>
        <end position="100"/>
    </location>
</feature>
<dbReference type="GO" id="GO:0000977">
    <property type="term" value="F:RNA polymerase II transcription regulatory region sequence-specific DNA binding"/>
    <property type="evidence" value="ECO:0007669"/>
    <property type="project" value="TreeGrafter"/>
</dbReference>
<accession>A0A816HBX3</accession>
<name>A0A816HBX3_ADIRI</name>
<dbReference type="PROSITE" id="PS50071">
    <property type="entry name" value="HOMEOBOX_2"/>
    <property type="match status" value="1"/>
</dbReference>
<feature type="domain" description="Homeobox" evidence="9">
    <location>
        <begin position="3"/>
        <end position="63"/>
    </location>
</feature>
<evidence type="ECO:0000256" key="1">
    <source>
        <dbReference type="ARBA" id="ARBA00004123"/>
    </source>
</evidence>
<evidence type="ECO:0000256" key="8">
    <source>
        <dbReference type="SAM" id="MobiDB-lite"/>
    </source>
</evidence>
<dbReference type="Gene3D" id="1.10.10.60">
    <property type="entry name" value="Homeodomain-like"/>
    <property type="match status" value="1"/>
</dbReference>
<keyword evidence="3 6" id="KW-0238">DNA-binding</keyword>
<protein>
    <recommendedName>
        <fullName evidence="9">Homeobox domain-containing protein</fullName>
    </recommendedName>
</protein>
<keyword evidence="11" id="KW-1185">Reference proteome</keyword>
<organism evidence="10 11">
    <name type="scientific">Adineta ricciae</name>
    <name type="common">Rotifer</name>
    <dbReference type="NCBI Taxonomy" id="249248"/>
    <lineage>
        <taxon>Eukaryota</taxon>
        <taxon>Metazoa</taxon>
        <taxon>Spiralia</taxon>
        <taxon>Gnathifera</taxon>
        <taxon>Rotifera</taxon>
        <taxon>Eurotatoria</taxon>
        <taxon>Bdelloidea</taxon>
        <taxon>Adinetida</taxon>
        <taxon>Adinetidae</taxon>
        <taxon>Adineta</taxon>
    </lineage>
</organism>
<reference evidence="10" key="1">
    <citation type="submission" date="2021-02" db="EMBL/GenBank/DDBJ databases">
        <authorList>
            <person name="Nowell W R."/>
        </authorList>
    </citation>
    <scope>NUCLEOTIDE SEQUENCE</scope>
</reference>
<dbReference type="PANTHER" id="PTHR24332:SF9">
    <property type="entry name" value="HOMEOTIC PROTEIN CAUDAL"/>
    <property type="match status" value="1"/>
</dbReference>
<dbReference type="InterPro" id="IPR009057">
    <property type="entry name" value="Homeodomain-like_sf"/>
</dbReference>
<evidence type="ECO:0000256" key="5">
    <source>
        <dbReference type="ARBA" id="ARBA00023242"/>
    </source>
</evidence>
<dbReference type="InterPro" id="IPR001356">
    <property type="entry name" value="HD"/>
</dbReference>
<dbReference type="InterPro" id="IPR020479">
    <property type="entry name" value="HD_metazoa"/>
</dbReference>
<dbReference type="GO" id="GO:0000981">
    <property type="term" value="F:DNA-binding transcription factor activity, RNA polymerase II-specific"/>
    <property type="evidence" value="ECO:0007669"/>
    <property type="project" value="InterPro"/>
</dbReference>
<dbReference type="PROSITE" id="PS00027">
    <property type="entry name" value="HOMEOBOX_1"/>
    <property type="match status" value="1"/>
</dbReference>
<dbReference type="EMBL" id="CAJNOR010016385">
    <property type="protein sequence ID" value="CAF1684943.1"/>
    <property type="molecule type" value="Genomic_DNA"/>
</dbReference>
<evidence type="ECO:0000256" key="3">
    <source>
        <dbReference type="ARBA" id="ARBA00023125"/>
    </source>
</evidence>
<dbReference type="PANTHER" id="PTHR24332">
    <property type="entry name" value="HOMEOBOX PROTEIN CDX"/>
    <property type="match status" value="1"/>
</dbReference>
<feature type="DNA-binding region" description="Homeobox" evidence="6">
    <location>
        <begin position="5"/>
        <end position="64"/>
    </location>
</feature>
<dbReference type="PRINTS" id="PR00024">
    <property type="entry name" value="HOMEOBOX"/>
</dbReference>
<gene>
    <name evidence="10" type="ORF">XAT740_LOCUS61628</name>
</gene>
<dbReference type="GO" id="GO:0005634">
    <property type="term" value="C:nucleus"/>
    <property type="evidence" value="ECO:0007669"/>
    <property type="project" value="UniProtKB-SubCell"/>
</dbReference>
<dbReference type="SUPFAM" id="SSF46689">
    <property type="entry name" value="Homeodomain-like"/>
    <property type="match status" value="1"/>
</dbReference>
<dbReference type="AlphaFoldDB" id="A0A816HBX3"/>
<feature type="compositionally biased region" description="Basic residues" evidence="8">
    <location>
        <begin position="60"/>
        <end position="69"/>
    </location>
</feature>
<comment type="similarity">
    <text evidence="2">Belongs to the Caudal homeobox family.</text>
</comment>
<feature type="non-terminal residue" evidence="10">
    <location>
        <position position="100"/>
    </location>
</feature>
<proteinExistence type="inferred from homology"/>
<evidence type="ECO:0000256" key="6">
    <source>
        <dbReference type="PROSITE-ProRule" id="PRU00108"/>
    </source>
</evidence>
<evidence type="ECO:0000313" key="10">
    <source>
        <dbReference type="EMBL" id="CAF1684943.1"/>
    </source>
</evidence>
<dbReference type="Proteomes" id="UP000663828">
    <property type="component" value="Unassembled WGS sequence"/>
</dbReference>
<dbReference type="Pfam" id="PF00046">
    <property type="entry name" value="Homeodomain"/>
    <property type="match status" value="1"/>
</dbReference>
<dbReference type="SMART" id="SM00389">
    <property type="entry name" value="HOX"/>
    <property type="match status" value="1"/>
</dbReference>
<sequence>KTRTRDKYRIVYTDQQRYELENEFIISKYISIPRKSALSLTLSLSERQIKIWFQNRRAKERKLNKKRHGPSSSNQLNNSNDADSRSDGGLESPNCYPNYT</sequence>
<dbReference type="InterPro" id="IPR047152">
    <property type="entry name" value="Caudal_homeobox"/>
</dbReference>